<evidence type="ECO:0000256" key="2">
    <source>
        <dbReference type="SAM" id="Phobius"/>
    </source>
</evidence>
<dbReference type="InterPro" id="IPR051933">
    <property type="entry name" value="Resuscitation_pf_RpfB"/>
</dbReference>
<sequence length="325" mass="35250">MRTNWKKWGTHPVLLLCVFVIMVVSLVGFSMQPRTLTVIVDGRQQTIRTAAQSTAGIMRDAHIVLNEYDKVDLNTEKLADGSVLTVRRAVPITIREGAEMKATMSAGKTAAQAITEAGYDPGEYVTLIPADTPVKAGMEIPVGKYTTSEMTVEEAVPFKVVREPNDRMFAGAENVTQAGVNGKQKTKYRVLTVAGREVGRIPLESQPLQPAVDQVVQVGTRDIVNTSRGDIRFTKVINMEATAYHPMDGDGRGITASGMKAGYGVVAVDPDVIPMGTRVFVPGYGEAIAADTGGAIVGNRIDLCMESYDECYQYGRRNVEVYVLD</sequence>
<keyword evidence="5" id="KW-1185">Reference proteome</keyword>
<accession>A0A841R307</accession>
<keyword evidence="2" id="KW-0812">Transmembrane</keyword>
<dbReference type="PROSITE" id="PS51109">
    <property type="entry name" value="G5"/>
    <property type="match status" value="1"/>
</dbReference>
<dbReference type="GO" id="GO:0019867">
    <property type="term" value="C:outer membrane"/>
    <property type="evidence" value="ECO:0007669"/>
    <property type="project" value="InterPro"/>
</dbReference>
<dbReference type="InterPro" id="IPR010611">
    <property type="entry name" value="3D_dom"/>
</dbReference>
<dbReference type="Gene3D" id="2.40.40.10">
    <property type="entry name" value="RlpA-like domain"/>
    <property type="match status" value="1"/>
</dbReference>
<dbReference type="Gene3D" id="2.20.230.10">
    <property type="entry name" value="Resuscitation-promoting factor rpfb"/>
    <property type="match status" value="1"/>
</dbReference>
<keyword evidence="2" id="KW-1133">Transmembrane helix</keyword>
<organism evidence="4 5">
    <name type="scientific">Negativicoccus succinicivorans</name>
    <dbReference type="NCBI Taxonomy" id="620903"/>
    <lineage>
        <taxon>Bacteria</taxon>
        <taxon>Bacillati</taxon>
        <taxon>Bacillota</taxon>
        <taxon>Negativicutes</taxon>
        <taxon>Veillonellales</taxon>
        <taxon>Veillonellaceae</taxon>
        <taxon>Negativicoccus</taxon>
    </lineage>
</organism>
<keyword evidence="2" id="KW-0472">Membrane</keyword>
<dbReference type="PANTHER" id="PTHR39160:SF4">
    <property type="entry name" value="RESUSCITATION-PROMOTING FACTOR RPFB"/>
    <property type="match status" value="1"/>
</dbReference>
<reference evidence="4 5" key="1">
    <citation type="submission" date="2020-08" db="EMBL/GenBank/DDBJ databases">
        <title>Genomic Encyclopedia of Type Strains, Phase IV (KMG-IV): sequencing the most valuable type-strain genomes for metagenomic binning, comparative biology and taxonomic classification.</title>
        <authorList>
            <person name="Goeker M."/>
        </authorList>
    </citation>
    <scope>NUCLEOTIDE SEQUENCE [LARGE SCALE GENOMIC DNA]</scope>
    <source>
        <strain evidence="4 5">DSM 21255</strain>
    </source>
</reference>
<dbReference type="Pfam" id="PF06725">
    <property type="entry name" value="3D"/>
    <property type="match status" value="1"/>
</dbReference>
<dbReference type="AlphaFoldDB" id="A0A841R307"/>
<evidence type="ECO:0000256" key="1">
    <source>
        <dbReference type="ARBA" id="ARBA00022729"/>
    </source>
</evidence>
<evidence type="ECO:0000313" key="4">
    <source>
        <dbReference type="EMBL" id="MBB6477449.1"/>
    </source>
</evidence>
<dbReference type="CDD" id="cd22786">
    <property type="entry name" value="DPBB_YuiC-like"/>
    <property type="match status" value="1"/>
</dbReference>
<evidence type="ECO:0000313" key="5">
    <source>
        <dbReference type="Proteomes" id="UP000591941"/>
    </source>
</evidence>
<gene>
    <name evidence="4" type="ORF">HNR45_000479</name>
</gene>
<dbReference type="Pfam" id="PF07501">
    <property type="entry name" value="G5"/>
    <property type="match status" value="1"/>
</dbReference>
<dbReference type="GeneID" id="93485757"/>
<feature type="domain" description="G5" evidence="3">
    <location>
        <begin position="142"/>
        <end position="222"/>
    </location>
</feature>
<protein>
    <submittedName>
        <fullName evidence="4">3D (Asp-Asp-Asp) domain-containing protein</fullName>
    </submittedName>
</protein>
<dbReference type="GO" id="GO:0009254">
    <property type="term" value="P:peptidoglycan turnover"/>
    <property type="evidence" value="ECO:0007669"/>
    <property type="project" value="InterPro"/>
</dbReference>
<dbReference type="InterPro" id="IPR007137">
    <property type="entry name" value="DUF348"/>
</dbReference>
<keyword evidence="1" id="KW-0732">Signal</keyword>
<dbReference type="OrthoDB" id="9798935at2"/>
<feature type="transmembrane region" description="Helical" evidence="2">
    <location>
        <begin position="12"/>
        <end position="31"/>
    </location>
</feature>
<dbReference type="EMBL" id="JACHHI010000002">
    <property type="protein sequence ID" value="MBB6477449.1"/>
    <property type="molecule type" value="Genomic_DNA"/>
</dbReference>
<dbReference type="SMART" id="SM01208">
    <property type="entry name" value="G5"/>
    <property type="match status" value="1"/>
</dbReference>
<name>A0A841R307_9FIRM</name>
<dbReference type="InterPro" id="IPR036908">
    <property type="entry name" value="RlpA-like_sf"/>
</dbReference>
<dbReference type="InterPro" id="IPR011098">
    <property type="entry name" value="G5_dom"/>
</dbReference>
<dbReference type="GO" id="GO:0004553">
    <property type="term" value="F:hydrolase activity, hydrolyzing O-glycosyl compounds"/>
    <property type="evidence" value="ECO:0007669"/>
    <property type="project" value="InterPro"/>
</dbReference>
<evidence type="ECO:0000259" key="3">
    <source>
        <dbReference type="PROSITE" id="PS51109"/>
    </source>
</evidence>
<dbReference type="Proteomes" id="UP000591941">
    <property type="component" value="Unassembled WGS sequence"/>
</dbReference>
<dbReference type="RefSeq" id="WP_159823112.1">
    <property type="nucleotide sequence ID" value="NZ_CABWNB010000003.1"/>
</dbReference>
<proteinExistence type="predicted"/>
<dbReference type="PANTHER" id="PTHR39160">
    <property type="entry name" value="CELL WALL-BINDING PROTEIN YOCH"/>
    <property type="match status" value="1"/>
</dbReference>
<dbReference type="Pfam" id="PF03990">
    <property type="entry name" value="DUF348"/>
    <property type="match status" value="1"/>
</dbReference>
<dbReference type="SUPFAM" id="SSF50685">
    <property type="entry name" value="Barwin-like endoglucanases"/>
    <property type="match status" value="1"/>
</dbReference>
<comment type="caution">
    <text evidence="4">The sequence shown here is derived from an EMBL/GenBank/DDBJ whole genome shotgun (WGS) entry which is preliminary data.</text>
</comment>